<feature type="region of interest" description="Disordered" evidence="2">
    <location>
        <begin position="78"/>
        <end position="102"/>
    </location>
</feature>
<dbReference type="InterPro" id="IPR043376">
    <property type="entry name" value="NPG1-like"/>
</dbReference>
<dbReference type="AlphaFoldDB" id="A0A2I0AAY0"/>
<name>A0A2I0AAY0_9ASPA</name>
<keyword evidence="3" id="KW-0808">Transferase</keyword>
<dbReference type="EC" id="2.4.1.-" evidence="3"/>
<evidence type="ECO:0000256" key="2">
    <source>
        <dbReference type="SAM" id="MobiDB-lite"/>
    </source>
</evidence>
<keyword evidence="1" id="KW-0802">TPR repeat</keyword>
<dbReference type="PROSITE" id="PS50005">
    <property type="entry name" value="TPR"/>
    <property type="match status" value="2"/>
</dbReference>
<dbReference type="InterPro" id="IPR011990">
    <property type="entry name" value="TPR-like_helical_dom_sf"/>
</dbReference>
<evidence type="ECO:0000313" key="4">
    <source>
        <dbReference type="Proteomes" id="UP000236161"/>
    </source>
</evidence>
<dbReference type="Pfam" id="PF13432">
    <property type="entry name" value="TPR_16"/>
    <property type="match status" value="3"/>
</dbReference>
<dbReference type="PANTHER" id="PTHR44102">
    <property type="entry name" value="PROTEIN NPG1"/>
    <property type="match status" value="1"/>
</dbReference>
<dbReference type="Proteomes" id="UP000236161">
    <property type="component" value="Unassembled WGS sequence"/>
</dbReference>
<organism evidence="3 4">
    <name type="scientific">Apostasia shenzhenica</name>
    <dbReference type="NCBI Taxonomy" id="1088818"/>
    <lineage>
        <taxon>Eukaryota</taxon>
        <taxon>Viridiplantae</taxon>
        <taxon>Streptophyta</taxon>
        <taxon>Embryophyta</taxon>
        <taxon>Tracheophyta</taxon>
        <taxon>Spermatophyta</taxon>
        <taxon>Magnoliopsida</taxon>
        <taxon>Liliopsida</taxon>
        <taxon>Asparagales</taxon>
        <taxon>Orchidaceae</taxon>
        <taxon>Apostasioideae</taxon>
        <taxon>Apostasia</taxon>
    </lineage>
</organism>
<feature type="repeat" description="TPR" evidence="1">
    <location>
        <begin position="643"/>
        <end position="676"/>
    </location>
</feature>
<dbReference type="SMART" id="SM00028">
    <property type="entry name" value="TPR"/>
    <property type="match status" value="7"/>
</dbReference>
<feature type="repeat" description="TPR" evidence="1">
    <location>
        <begin position="573"/>
        <end position="606"/>
    </location>
</feature>
<keyword evidence="4" id="KW-1185">Reference proteome</keyword>
<dbReference type="SUPFAM" id="SSF48452">
    <property type="entry name" value="TPR-like"/>
    <property type="match status" value="2"/>
</dbReference>
<reference evidence="3 4" key="1">
    <citation type="journal article" date="2017" name="Nature">
        <title>The Apostasia genome and the evolution of orchids.</title>
        <authorList>
            <person name="Zhang G.Q."/>
            <person name="Liu K.W."/>
            <person name="Li Z."/>
            <person name="Lohaus R."/>
            <person name="Hsiao Y.Y."/>
            <person name="Niu S.C."/>
            <person name="Wang J.Y."/>
            <person name="Lin Y.C."/>
            <person name="Xu Q."/>
            <person name="Chen L.J."/>
            <person name="Yoshida K."/>
            <person name="Fujiwara S."/>
            <person name="Wang Z.W."/>
            <person name="Zhang Y.Q."/>
            <person name="Mitsuda N."/>
            <person name="Wang M."/>
            <person name="Liu G.H."/>
            <person name="Pecoraro L."/>
            <person name="Huang H.X."/>
            <person name="Xiao X.J."/>
            <person name="Lin M."/>
            <person name="Wu X.Y."/>
            <person name="Wu W.L."/>
            <person name="Chen Y.Y."/>
            <person name="Chang S.B."/>
            <person name="Sakamoto S."/>
            <person name="Ohme-Takagi M."/>
            <person name="Yagi M."/>
            <person name="Zeng S.J."/>
            <person name="Shen C.Y."/>
            <person name="Yeh C.M."/>
            <person name="Luo Y.B."/>
            <person name="Tsai W.C."/>
            <person name="Van de Peer Y."/>
            <person name="Liu Z.J."/>
        </authorList>
    </citation>
    <scope>NUCLEOTIDE SEQUENCE [LARGE SCALE GENOMIC DNA]</scope>
    <source>
        <strain evidence="4">cv. Shenzhen</strain>
        <tissue evidence="3">Stem</tissue>
    </source>
</reference>
<dbReference type="PANTHER" id="PTHR44102:SF5">
    <property type="entry name" value="PROTEIN NPG1"/>
    <property type="match status" value="1"/>
</dbReference>
<dbReference type="Gene3D" id="1.25.40.10">
    <property type="entry name" value="Tetratricopeptide repeat domain"/>
    <property type="match status" value="4"/>
</dbReference>
<dbReference type="EMBL" id="KZ452001">
    <property type="protein sequence ID" value="PKA52700.1"/>
    <property type="molecule type" value="Genomic_DNA"/>
</dbReference>
<sequence length="681" mass="76002">MREDPWAIGASEKASEVEVKPDDGDIQEAESSLREGLSLNYEEARALLGRLEYHRGNVEAALRVFDGIDLQAATHRLQSSISDKHSPRKTRYRNESPHSTSQHATSLVLEAIFLKAMSLQKLGRAFEAAQECRNVLDAVEKIFHHGIPDFLVENKLQETVSKSVEILPELWKEAGKFQEALASYRRALLGQWNLEEECCVRIQKRFVILLLYGGVEAGPLSLAAQTDDSFVPKNNLEEAILLLMILLKKWNLGRIQWDASLMDHLSFALSQCSQTTFLSKQFEEVLPGIYPRRDRWYTLALCHSGAGEAGEALNLLRKCVNKYENPSDLRALLLAAKICSGDCLLASEGVYYARCAIMNAKKVDEHLNSVGLRFLGICLGKKAKVSSSDQERSHLQAEALTWLEEAIVLDHYNSELIFDLGLHYAEMRNINAAIRCAKTFIDLTGGSVLKGWRLLALLLSAQERYLEAELVIDAALDETSKWEQGPLLRIKAKLKVAESVPMDAVEAYRVLLALVQAQRKSFGSFKSGAQIEGDKVSEFEVWHDLAGLYARLSQWKDVELCLEKAAALIPYAATTLHTEGSIHEARSDMRAAMSSYISALSVDPHHVPTKISLSSLLLRSGSKPSTIVRSFLSDALRLEPTNRQAWYYLGVVYRDDGRFSDAADCFLAASMLEESEPIEGL</sequence>
<dbReference type="OrthoDB" id="29013at2759"/>
<dbReference type="InterPro" id="IPR019734">
    <property type="entry name" value="TPR_rpt"/>
</dbReference>
<dbReference type="STRING" id="1088818.A0A2I0AAY0"/>
<feature type="compositionally biased region" description="Basic and acidic residues" evidence="2">
    <location>
        <begin position="13"/>
        <end position="23"/>
    </location>
</feature>
<dbReference type="GO" id="GO:0016757">
    <property type="term" value="F:glycosyltransferase activity"/>
    <property type="evidence" value="ECO:0007669"/>
    <property type="project" value="UniProtKB-KW"/>
</dbReference>
<accession>A0A2I0AAY0</accession>
<evidence type="ECO:0000256" key="1">
    <source>
        <dbReference type="PROSITE-ProRule" id="PRU00339"/>
    </source>
</evidence>
<feature type="region of interest" description="Disordered" evidence="2">
    <location>
        <begin position="1"/>
        <end position="30"/>
    </location>
</feature>
<evidence type="ECO:0000313" key="3">
    <source>
        <dbReference type="EMBL" id="PKA52700.1"/>
    </source>
</evidence>
<keyword evidence="3" id="KW-0328">Glycosyltransferase</keyword>
<proteinExistence type="predicted"/>
<gene>
    <name evidence="3" type="primary">SEC</name>
    <name evidence="3" type="ORF">AXF42_Ash001681</name>
</gene>
<protein>
    <submittedName>
        <fullName evidence="3">Putative UDP-N-acetylglucosamine--peptide N-acetylglucosaminyltransferase SEC</fullName>
        <ecNumber evidence="3">2.4.1.-</ecNumber>
    </submittedName>
</protein>